<evidence type="ECO:0000313" key="5">
    <source>
        <dbReference type="RefSeq" id="XP_027346515.1"/>
    </source>
</evidence>
<feature type="signal peptide" evidence="3">
    <location>
        <begin position="1"/>
        <end position="23"/>
    </location>
</feature>
<evidence type="ECO:0000313" key="4">
    <source>
        <dbReference type="Proteomes" id="UP000694853"/>
    </source>
</evidence>
<dbReference type="KEGG" id="aprc:113858198"/>
<organism evidence="4 5">
    <name type="scientific">Abrus precatorius</name>
    <name type="common">Indian licorice</name>
    <name type="synonym">Glycine abrus</name>
    <dbReference type="NCBI Taxonomy" id="3816"/>
    <lineage>
        <taxon>Eukaryota</taxon>
        <taxon>Viridiplantae</taxon>
        <taxon>Streptophyta</taxon>
        <taxon>Embryophyta</taxon>
        <taxon>Tracheophyta</taxon>
        <taxon>Spermatophyta</taxon>
        <taxon>Magnoliopsida</taxon>
        <taxon>eudicotyledons</taxon>
        <taxon>Gunneridae</taxon>
        <taxon>Pentapetalae</taxon>
        <taxon>rosids</taxon>
        <taxon>fabids</taxon>
        <taxon>Fabales</taxon>
        <taxon>Fabaceae</taxon>
        <taxon>Papilionoideae</taxon>
        <taxon>50 kb inversion clade</taxon>
        <taxon>NPAAA clade</taxon>
        <taxon>indigoferoid/millettioid clade</taxon>
        <taxon>Abreae</taxon>
        <taxon>Abrus</taxon>
    </lineage>
</organism>
<keyword evidence="2" id="KW-0472">Membrane</keyword>
<evidence type="ECO:0000256" key="2">
    <source>
        <dbReference type="SAM" id="Phobius"/>
    </source>
</evidence>
<keyword evidence="2" id="KW-1133">Transmembrane helix</keyword>
<reference evidence="4" key="1">
    <citation type="journal article" date="2019" name="Toxins">
        <title>Detection of Abrin-Like and Prepropulchellin-Like Toxin Genes and Transcripts Using Whole Genome Sequencing and Full-Length Transcript Sequencing of Abrus precatorius.</title>
        <authorList>
            <person name="Hovde B.T."/>
            <person name="Daligault H.E."/>
            <person name="Hanschen E.R."/>
            <person name="Kunde Y.A."/>
            <person name="Johnson M.B."/>
            <person name="Starkenburg S.R."/>
            <person name="Johnson S.L."/>
        </authorList>
    </citation>
    <scope>NUCLEOTIDE SEQUENCE [LARGE SCALE GENOMIC DNA]</scope>
</reference>
<protein>
    <submittedName>
        <fullName evidence="5">Uncharacterized protein LOC113858198</fullName>
    </submittedName>
</protein>
<reference evidence="5" key="2">
    <citation type="submission" date="2025-08" db="UniProtKB">
        <authorList>
            <consortium name="RefSeq"/>
        </authorList>
    </citation>
    <scope>IDENTIFICATION</scope>
    <source>
        <tissue evidence="5">Young leaves</tissue>
    </source>
</reference>
<dbReference type="PANTHER" id="PTHR35752:SF1">
    <property type="entry name" value="G-PROTEIN COUPLED RECEPTOR"/>
    <property type="match status" value="1"/>
</dbReference>
<dbReference type="PANTHER" id="PTHR35752">
    <property type="entry name" value="G-PROTEIN COUPLED RECEPTOR"/>
    <property type="match status" value="1"/>
</dbReference>
<dbReference type="GeneID" id="113858198"/>
<gene>
    <name evidence="5" type="primary">LOC113858198</name>
</gene>
<evidence type="ECO:0000256" key="1">
    <source>
        <dbReference type="SAM" id="MobiDB-lite"/>
    </source>
</evidence>
<accession>A0A8B8KRP7</accession>
<feature type="transmembrane region" description="Helical" evidence="2">
    <location>
        <begin position="308"/>
        <end position="332"/>
    </location>
</feature>
<evidence type="ECO:0000256" key="3">
    <source>
        <dbReference type="SAM" id="SignalP"/>
    </source>
</evidence>
<dbReference type="OrthoDB" id="1848995at2759"/>
<keyword evidence="4" id="KW-1185">Reference proteome</keyword>
<proteinExistence type="predicted"/>
<name>A0A8B8KRP7_ABRPR</name>
<keyword evidence="2" id="KW-0812">Transmembrane</keyword>
<feature type="chain" id="PRO_5034161877" evidence="3">
    <location>
        <begin position="24"/>
        <end position="402"/>
    </location>
</feature>
<keyword evidence="3" id="KW-0732">Signal</keyword>
<dbReference type="AlphaFoldDB" id="A0A8B8KRP7"/>
<sequence length="402" mass="44576">MRLSAASTILCLGVLLQTPWIASIPMPSSNCYAFNNSSRIVDFSSWIGYLFEYDVKQGSDLAVRFCKDVESRSQTGYVDFGRFDRFNYFIAGSGQSDFTQEFYNGDLMGCEQSYDKMGRTAQVDIRCGNCLNGQCKGLPGCICNVTYESNCRVLVELAIQCNEPGPRVFQGFTVGFHPRSWELVYNGMTQFGFEKPQLDFSFETGQTQLVLFMTAVASLSSLVQKPILKVLPDKGLDVRVSGSAAEGKPPTTLSPTMLIVDWRCEIAHHTPYEVNITIPIEGYEPIQFVLTKMCDYIQNQRGGSTRGWAIFGVLSCIFFVASTLFCCGGFIYKTKVERQRGIDALPGMTILSACLETVSGAGQGYSRPEDINRAVASETSWERPPAPAQGAWRPPERKYGSM</sequence>
<feature type="region of interest" description="Disordered" evidence="1">
    <location>
        <begin position="376"/>
        <end position="402"/>
    </location>
</feature>
<dbReference type="RefSeq" id="XP_027346515.1">
    <property type="nucleotide sequence ID" value="XM_027490714.1"/>
</dbReference>
<dbReference type="Proteomes" id="UP000694853">
    <property type="component" value="Unplaced"/>
</dbReference>